<reference evidence="3" key="1">
    <citation type="submission" date="2011-08" db="EMBL/GenBank/DDBJ databases">
        <authorList>
            <person name="Rombauts S."/>
        </authorList>
    </citation>
    <scope>NUCLEOTIDE SEQUENCE</scope>
    <source>
        <strain evidence="3">London</strain>
    </source>
</reference>
<organism evidence="2 3">
    <name type="scientific">Tetranychus urticae</name>
    <name type="common">Two-spotted spider mite</name>
    <dbReference type="NCBI Taxonomy" id="32264"/>
    <lineage>
        <taxon>Eukaryota</taxon>
        <taxon>Metazoa</taxon>
        <taxon>Ecdysozoa</taxon>
        <taxon>Arthropoda</taxon>
        <taxon>Chelicerata</taxon>
        <taxon>Arachnida</taxon>
        <taxon>Acari</taxon>
        <taxon>Acariformes</taxon>
        <taxon>Trombidiformes</taxon>
        <taxon>Prostigmata</taxon>
        <taxon>Eleutherengona</taxon>
        <taxon>Raphignathae</taxon>
        <taxon>Tetranychoidea</taxon>
        <taxon>Tetranychidae</taxon>
        <taxon>Tetranychus</taxon>
    </lineage>
</organism>
<dbReference type="HOGENOM" id="CLU_3034947_0_0_1"/>
<dbReference type="EMBL" id="CAEY01000170">
    <property type="status" value="NOT_ANNOTATED_CDS"/>
    <property type="molecule type" value="Genomic_DNA"/>
</dbReference>
<evidence type="ECO:0000313" key="2">
    <source>
        <dbReference type="EnsemblMetazoa" id="tetur13g01580.1"/>
    </source>
</evidence>
<accession>T1KJX7</accession>
<reference evidence="2" key="2">
    <citation type="submission" date="2015-06" db="UniProtKB">
        <authorList>
            <consortium name="EnsemblMetazoa"/>
        </authorList>
    </citation>
    <scope>IDENTIFICATION</scope>
</reference>
<keyword evidence="1" id="KW-0732">Signal</keyword>
<dbReference type="AlphaFoldDB" id="T1KJX7"/>
<sequence length="55" mass="6138">MMAMRMFIKLVFALLLIDSPLVTQNDAFKVGQSLPVNFINQSPLSILNGLTLFLL</sequence>
<proteinExistence type="predicted"/>
<protein>
    <submittedName>
        <fullName evidence="2">Uncharacterized protein</fullName>
    </submittedName>
</protein>
<feature type="signal peptide" evidence="1">
    <location>
        <begin position="1"/>
        <end position="27"/>
    </location>
</feature>
<feature type="chain" id="PRO_5004581450" evidence="1">
    <location>
        <begin position="28"/>
        <end position="55"/>
    </location>
</feature>
<dbReference type="Proteomes" id="UP000015104">
    <property type="component" value="Unassembled WGS sequence"/>
</dbReference>
<keyword evidence="3" id="KW-1185">Reference proteome</keyword>
<dbReference type="EnsemblMetazoa" id="tetur13g01580.1">
    <property type="protein sequence ID" value="tetur13g01580.1"/>
    <property type="gene ID" value="tetur13g01580"/>
</dbReference>
<evidence type="ECO:0000256" key="1">
    <source>
        <dbReference type="SAM" id="SignalP"/>
    </source>
</evidence>
<name>T1KJX7_TETUR</name>
<evidence type="ECO:0000313" key="3">
    <source>
        <dbReference type="Proteomes" id="UP000015104"/>
    </source>
</evidence>